<keyword evidence="2" id="KW-0472">Membrane</keyword>
<protein>
    <submittedName>
        <fullName evidence="3">Uncharacterized protein</fullName>
    </submittedName>
</protein>
<keyword evidence="2" id="KW-0812">Transmembrane</keyword>
<dbReference type="AlphaFoldDB" id="A0A0G1YG14"/>
<evidence type="ECO:0000313" key="4">
    <source>
        <dbReference type="Proteomes" id="UP000033870"/>
    </source>
</evidence>
<feature type="transmembrane region" description="Helical" evidence="2">
    <location>
        <begin position="55"/>
        <end position="76"/>
    </location>
</feature>
<proteinExistence type="predicted"/>
<name>A0A0G1YG14_9BACT</name>
<gene>
    <name evidence="3" type="ORF">UY92_C0010G0026</name>
</gene>
<keyword evidence="2" id="KW-1133">Transmembrane helix</keyword>
<dbReference type="Proteomes" id="UP000033870">
    <property type="component" value="Unassembled WGS sequence"/>
</dbReference>
<organism evidence="3 4">
    <name type="scientific">Candidatus Magasanikbacteria bacterium GW2011_GWA2_56_11</name>
    <dbReference type="NCBI Taxonomy" id="1619044"/>
    <lineage>
        <taxon>Bacteria</taxon>
        <taxon>Candidatus Magasanikiibacteriota</taxon>
    </lineage>
</organism>
<feature type="region of interest" description="Disordered" evidence="1">
    <location>
        <begin position="1"/>
        <end position="20"/>
    </location>
</feature>
<comment type="caution">
    <text evidence="3">The sequence shown here is derived from an EMBL/GenBank/DDBJ whole genome shotgun (WGS) entry which is preliminary data.</text>
</comment>
<evidence type="ECO:0000256" key="1">
    <source>
        <dbReference type="SAM" id="MobiDB-lite"/>
    </source>
</evidence>
<reference evidence="3 4" key="1">
    <citation type="journal article" date="2015" name="Nature">
        <title>rRNA introns, odd ribosomes, and small enigmatic genomes across a large radiation of phyla.</title>
        <authorList>
            <person name="Brown C.T."/>
            <person name="Hug L.A."/>
            <person name="Thomas B.C."/>
            <person name="Sharon I."/>
            <person name="Castelle C.J."/>
            <person name="Singh A."/>
            <person name="Wilkins M.J."/>
            <person name="Williams K.H."/>
            <person name="Banfield J.F."/>
        </authorList>
    </citation>
    <scope>NUCLEOTIDE SEQUENCE [LARGE SCALE GENOMIC DNA]</scope>
</reference>
<evidence type="ECO:0000256" key="2">
    <source>
        <dbReference type="SAM" id="Phobius"/>
    </source>
</evidence>
<evidence type="ECO:0000313" key="3">
    <source>
        <dbReference type="EMBL" id="KKW42110.1"/>
    </source>
</evidence>
<accession>A0A0G1YG14</accession>
<dbReference type="EMBL" id="LCRX01000010">
    <property type="protein sequence ID" value="KKW42110.1"/>
    <property type="molecule type" value="Genomic_DNA"/>
</dbReference>
<sequence length="98" mass="10653">MAAEPKKWRPAQFSSNTAPRVTARANDSLISFLRHYPMTASPKGPPRTLPGDDGIGVIIGLIILLSLLVVLIVYGIPALRRARNDKDAALQSEYLDNA</sequence>